<sequence>MAGIGSVHEEHVLDALPPFTEMLKFHSEEPKMIDQRKKREETATKRISSPLGVDFENKSTFTIAHTSP</sequence>
<proteinExistence type="predicted"/>
<reference evidence="1" key="1">
    <citation type="submission" date="2023-05" db="EMBL/GenBank/DDBJ databases">
        <title>Nepenthes gracilis genome sequencing.</title>
        <authorList>
            <person name="Fukushima K."/>
        </authorList>
    </citation>
    <scope>NUCLEOTIDE SEQUENCE</scope>
    <source>
        <strain evidence="1">SING2019-196</strain>
    </source>
</reference>
<name>A0AAD3XKL9_NEPGR</name>
<accession>A0AAD3XKL9</accession>
<organism evidence="1 2">
    <name type="scientific">Nepenthes gracilis</name>
    <name type="common">Slender pitcher plant</name>
    <dbReference type="NCBI Taxonomy" id="150966"/>
    <lineage>
        <taxon>Eukaryota</taxon>
        <taxon>Viridiplantae</taxon>
        <taxon>Streptophyta</taxon>
        <taxon>Embryophyta</taxon>
        <taxon>Tracheophyta</taxon>
        <taxon>Spermatophyta</taxon>
        <taxon>Magnoliopsida</taxon>
        <taxon>eudicotyledons</taxon>
        <taxon>Gunneridae</taxon>
        <taxon>Pentapetalae</taxon>
        <taxon>Caryophyllales</taxon>
        <taxon>Nepenthaceae</taxon>
        <taxon>Nepenthes</taxon>
    </lineage>
</organism>
<dbReference type="EMBL" id="BSYO01000008">
    <property type="protein sequence ID" value="GMH08112.1"/>
    <property type="molecule type" value="Genomic_DNA"/>
</dbReference>
<keyword evidence="2" id="KW-1185">Reference proteome</keyword>
<dbReference type="AlphaFoldDB" id="A0AAD3XKL9"/>
<dbReference type="Proteomes" id="UP001279734">
    <property type="component" value="Unassembled WGS sequence"/>
</dbReference>
<evidence type="ECO:0000313" key="2">
    <source>
        <dbReference type="Proteomes" id="UP001279734"/>
    </source>
</evidence>
<evidence type="ECO:0000313" key="1">
    <source>
        <dbReference type="EMBL" id="GMH08112.1"/>
    </source>
</evidence>
<comment type="caution">
    <text evidence="1">The sequence shown here is derived from an EMBL/GenBank/DDBJ whole genome shotgun (WGS) entry which is preliminary data.</text>
</comment>
<gene>
    <name evidence="1" type="ORF">Nepgr_009952</name>
</gene>
<protein>
    <submittedName>
        <fullName evidence="1">Uncharacterized protein</fullName>
    </submittedName>
</protein>